<dbReference type="AlphaFoldDB" id="A0A2T1N8I0"/>
<evidence type="ECO:0000313" key="1">
    <source>
        <dbReference type="EMBL" id="PSG88179.1"/>
    </source>
</evidence>
<accession>A0A2T1N8I0</accession>
<dbReference type="OrthoDB" id="1406487at2"/>
<dbReference type="EMBL" id="PXOQ01000009">
    <property type="protein sequence ID" value="PSG88179.1"/>
    <property type="molecule type" value="Genomic_DNA"/>
</dbReference>
<proteinExistence type="predicted"/>
<gene>
    <name evidence="1" type="ORF">C7H52_07690</name>
</gene>
<dbReference type="Proteomes" id="UP000238426">
    <property type="component" value="Unassembled WGS sequence"/>
</dbReference>
<dbReference type="RefSeq" id="WP_106463319.1">
    <property type="nucleotide sequence ID" value="NZ_PXOQ01000009.1"/>
</dbReference>
<keyword evidence="2" id="KW-1185">Reference proteome</keyword>
<reference evidence="1 2" key="1">
    <citation type="submission" date="2018-03" db="EMBL/GenBank/DDBJ databases">
        <title>Mesoflavibacter sp. HG37 and Mesoflavibacter sp. HG96 sp.nov., two marine bacteria isolated from seawater of Western Pacific Ocean.</title>
        <authorList>
            <person name="Cheng H."/>
            <person name="Wu Y.-H."/>
            <person name="Guo L.-L."/>
            <person name="Xu X.-W."/>
        </authorList>
    </citation>
    <scope>NUCLEOTIDE SEQUENCE [LARGE SCALE GENOMIC DNA]</scope>
    <source>
        <strain evidence="1 2">KCTC 32269</strain>
    </source>
</reference>
<name>A0A2T1N8I0_9FLAO</name>
<protein>
    <submittedName>
        <fullName evidence="1">Uncharacterized protein</fullName>
    </submittedName>
</protein>
<evidence type="ECO:0000313" key="2">
    <source>
        <dbReference type="Proteomes" id="UP000238426"/>
    </source>
</evidence>
<sequence>MNVVLNEILKNKSIKTIIFWMCIGVSQLVFSHVSEGHERIEKEAYKLLKAQLSSGNLPDGLEIFNFLVQHGIIKNDDNANSAYPDLDLGRQFLSDRQIFHFMADNRYVVEALRKFESLETQKQYVLQKALPDGLNMIYTLFREVVDNPEAANKAGRGIYVLMHAIMDSYSREHTIRTANTFELETIKSWQLSRLYWPKGTKIKDKKQSGKAQTLVFLHTNAGLGDKEWEDETGILNKEASQAAKAVKDLLVAIYSAILHKEQEEELIKAYLKIHFKPKNAQVFKDYFELDTVKIPLSYAEGYLNNYNVLKLDRYPLFSHMLYFQRTAGLENNSALGYEMAYHVTPRAAFSSTSFFQRIPYGFVIGVNENRNIFNENKILRTLQFKCLGKLGIYLPLRNLVFEPRLGFSITPFYKNDKQPHLLTGFDVAFNLGRDNNRKRTKRFSVGYEYNRINFNSYNNISLKVGFNSWQGRVIRK</sequence>
<organism evidence="1 2">
    <name type="scientific">Aurantibacter aestuarii</name>
    <dbReference type="NCBI Taxonomy" id="1266046"/>
    <lineage>
        <taxon>Bacteria</taxon>
        <taxon>Pseudomonadati</taxon>
        <taxon>Bacteroidota</taxon>
        <taxon>Flavobacteriia</taxon>
        <taxon>Flavobacteriales</taxon>
        <taxon>Flavobacteriaceae</taxon>
        <taxon>Aurantibacter</taxon>
    </lineage>
</organism>
<comment type="caution">
    <text evidence="1">The sequence shown here is derived from an EMBL/GenBank/DDBJ whole genome shotgun (WGS) entry which is preliminary data.</text>
</comment>